<dbReference type="EMBL" id="FNFM01000009">
    <property type="protein sequence ID" value="SDK53768.1"/>
    <property type="molecule type" value="Genomic_DNA"/>
</dbReference>
<protein>
    <submittedName>
        <fullName evidence="3">4-amino-4-deoxy-L-arabinose transferase</fullName>
    </submittedName>
</protein>
<feature type="transmembrane region" description="Helical" evidence="2">
    <location>
        <begin position="133"/>
        <end position="156"/>
    </location>
</feature>
<feature type="transmembrane region" description="Helical" evidence="2">
    <location>
        <begin position="213"/>
        <end position="232"/>
    </location>
</feature>
<keyword evidence="4" id="KW-1185">Reference proteome</keyword>
<feature type="transmembrane region" description="Helical" evidence="2">
    <location>
        <begin position="300"/>
        <end position="320"/>
    </location>
</feature>
<feature type="transmembrane region" description="Helical" evidence="2">
    <location>
        <begin position="357"/>
        <end position="375"/>
    </location>
</feature>
<keyword evidence="3" id="KW-0808">Transferase</keyword>
<organism evidence="3 4">
    <name type="scientific">Actinopolyspora mzabensis</name>
    <dbReference type="NCBI Taxonomy" id="995066"/>
    <lineage>
        <taxon>Bacteria</taxon>
        <taxon>Bacillati</taxon>
        <taxon>Actinomycetota</taxon>
        <taxon>Actinomycetes</taxon>
        <taxon>Actinopolysporales</taxon>
        <taxon>Actinopolysporaceae</taxon>
        <taxon>Actinopolyspora</taxon>
    </lineage>
</organism>
<evidence type="ECO:0000256" key="1">
    <source>
        <dbReference type="SAM" id="MobiDB-lite"/>
    </source>
</evidence>
<keyword evidence="2" id="KW-0472">Membrane</keyword>
<feature type="transmembrane region" description="Helical" evidence="2">
    <location>
        <begin position="326"/>
        <end position="350"/>
    </location>
</feature>
<proteinExistence type="predicted"/>
<dbReference type="AlphaFoldDB" id="A0A1G9CQ89"/>
<feature type="transmembrane region" description="Helical" evidence="2">
    <location>
        <begin position="264"/>
        <end position="288"/>
    </location>
</feature>
<feature type="transmembrane region" description="Helical" evidence="2">
    <location>
        <begin position="103"/>
        <end position="121"/>
    </location>
</feature>
<feature type="compositionally biased region" description="Basic and acidic residues" evidence="1">
    <location>
        <begin position="1"/>
        <end position="11"/>
    </location>
</feature>
<evidence type="ECO:0000313" key="4">
    <source>
        <dbReference type="Proteomes" id="UP000199213"/>
    </source>
</evidence>
<keyword evidence="2" id="KW-1133">Transmembrane helix</keyword>
<sequence>MAVTEATRDEESSQLFSSGAIPNQSGKRETALVAGGAALLAGLVFMLVRGGLTDDAYITIDFARNVAFHGHWGMIQQEFSNTATSPLNVLVLAALTFLLRQPVLALGTLFVIANAVLAVALHRSARHSGFSRLTVILGTLLVLSNPFLLSSVGLEMTLASALLGLLLLGATTHNRVLFGVAAGLLALTRLDLGVFVVVLLLGRPALWRKFWRWLVPACLVSLPWFGFSWLAFGSAVPDTLVLKQMQEAWGSWSFGNGLGLYYEVYPAATIAALSTVALGALALPVWLVTRLLRNTAAHRLHPWALMGVGGVAHFYAYTMLGVPPYHWYYVPSMLGLTMFLAGVIGAATAVAARNRRAIPVLAATVAVALGTAMFANQARVAMETGMPWQRATITTNWATPADYARVGNLLEQRIGDATVRSPGEIGTLAYFCECSIVDGLSDRGILTPDINERIAEAGPVTGALLRANYRNFTPVEPREVDYVLTRVMGRGPAPAWNIDSPWTEPAHLVLKKVEQ</sequence>
<dbReference type="Proteomes" id="UP000199213">
    <property type="component" value="Unassembled WGS sequence"/>
</dbReference>
<evidence type="ECO:0000313" key="3">
    <source>
        <dbReference type="EMBL" id="SDK53768.1"/>
    </source>
</evidence>
<feature type="transmembrane region" description="Helical" evidence="2">
    <location>
        <begin position="31"/>
        <end position="48"/>
    </location>
</feature>
<evidence type="ECO:0000256" key="2">
    <source>
        <dbReference type="SAM" id="Phobius"/>
    </source>
</evidence>
<feature type="compositionally biased region" description="Polar residues" evidence="1">
    <location>
        <begin position="13"/>
        <end position="23"/>
    </location>
</feature>
<gene>
    <name evidence="3" type="ORF">SAMN04487820_10932</name>
</gene>
<keyword evidence="2" id="KW-0812">Transmembrane</keyword>
<reference evidence="4" key="1">
    <citation type="submission" date="2016-10" db="EMBL/GenBank/DDBJ databases">
        <authorList>
            <person name="Varghese N."/>
            <person name="Submissions S."/>
        </authorList>
    </citation>
    <scope>NUCLEOTIDE SEQUENCE [LARGE SCALE GENOMIC DNA]</scope>
    <source>
        <strain evidence="4">DSM 45460</strain>
    </source>
</reference>
<dbReference type="GO" id="GO:0016740">
    <property type="term" value="F:transferase activity"/>
    <property type="evidence" value="ECO:0007669"/>
    <property type="project" value="UniProtKB-KW"/>
</dbReference>
<accession>A0A1G9CQ89</accession>
<feature type="region of interest" description="Disordered" evidence="1">
    <location>
        <begin position="1"/>
        <end position="23"/>
    </location>
</feature>
<name>A0A1G9CQ89_ACTMZ</name>
<feature type="transmembrane region" description="Helical" evidence="2">
    <location>
        <begin position="176"/>
        <end position="201"/>
    </location>
</feature>